<dbReference type="InterPro" id="IPR017937">
    <property type="entry name" value="Thioredoxin_CS"/>
</dbReference>
<dbReference type="SUPFAM" id="SSF52833">
    <property type="entry name" value="Thioredoxin-like"/>
    <property type="match status" value="1"/>
</dbReference>
<dbReference type="RefSeq" id="WP_123217844.1">
    <property type="nucleotide sequence ID" value="NZ_RJTM01000151.1"/>
</dbReference>
<dbReference type="Gene3D" id="3.40.30.10">
    <property type="entry name" value="Glutaredoxin"/>
    <property type="match status" value="1"/>
</dbReference>
<dbReference type="OrthoDB" id="9815205at2"/>
<dbReference type="InterPro" id="IPR036249">
    <property type="entry name" value="Thioredoxin-like_sf"/>
</dbReference>
<dbReference type="GO" id="GO:0016491">
    <property type="term" value="F:oxidoreductase activity"/>
    <property type="evidence" value="ECO:0007669"/>
    <property type="project" value="InterPro"/>
</dbReference>
<evidence type="ECO:0000256" key="1">
    <source>
        <dbReference type="ARBA" id="ARBA00023284"/>
    </source>
</evidence>
<dbReference type="InterPro" id="IPR013766">
    <property type="entry name" value="Thioredoxin_domain"/>
</dbReference>
<name>A0A3N0DQP5_SINP1</name>
<dbReference type="Pfam" id="PF00578">
    <property type="entry name" value="AhpC-TSA"/>
    <property type="match status" value="1"/>
</dbReference>
<evidence type="ECO:0000256" key="2">
    <source>
        <dbReference type="SAM" id="SignalP"/>
    </source>
</evidence>
<accession>A0A3N0DQP5</accession>
<keyword evidence="1" id="KW-0676">Redox-active center</keyword>
<dbReference type="PANTHER" id="PTHR42852">
    <property type="entry name" value="THIOL:DISULFIDE INTERCHANGE PROTEIN DSBE"/>
    <property type="match status" value="1"/>
</dbReference>
<feature type="chain" id="PRO_5017956402" evidence="2">
    <location>
        <begin position="22"/>
        <end position="164"/>
    </location>
</feature>
<dbReference type="CDD" id="cd02966">
    <property type="entry name" value="TlpA_like_family"/>
    <property type="match status" value="1"/>
</dbReference>
<protein>
    <submittedName>
        <fullName evidence="4">TlpA family protein disulfide reductase</fullName>
    </submittedName>
</protein>
<dbReference type="Proteomes" id="UP000267469">
    <property type="component" value="Unassembled WGS sequence"/>
</dbReference>
<dbReference type="InterPro" id="IPR050553">
    <property type="entry name" value="Thioredoxin_ResA/DsbE_sf"/>
</dbReference>
<reference evidence="4 5" key="1">
    <citation type="submission" date="2018-10" db="EMBL/GenBank/DDBJ databases">
        <title>Sinomicrobium pectinilyticum sp. nov., a pectinase-producing bacterium isolated from alkaline and saline soil, and emended description of the genus Sinomicrobium.</title>
        <authorList>
            <person name="Cheng B."/>
            <person name="Li C."/>
            <person name="Lai Q."/>
            <person name="Du M."/>
            <person name="Shao Z."/>
            <person name="Xu P."/>
            <person name="Yang C."/>
        </authorList>
    </citation>
    <scope>NUCLEOTIDE SEQUENCE [LARGE SCALE GENOMIC DNA]</scope>
    <source>
        <strain evidence="4 5">5DNS001</strain>
    </source>
</reference>
<evidence type="ECO:0000259" key="3">
    <source>
        <dbReference type="PROSITE" id="PS51352"/>
    </source>
</evidence>
<organism evidence="4 5">
    <name type="scientific">Sinomicrobium pectinilyticum</name>
    <dbReference type="NCBI Taxonomy" id="1084421"/>
    <lineage>
        <taxon>Bacteria</taxon>
        <taxon>Pseudomonadati</taxon>
        <taxon>Bacteroidota</taxon>
        <taxon>Flavobacteriia</taxon>
        <taxon>Flavobacteriales</taxon>
        <taxon>Flavobacteriaceae</taxon>
        <taxon>Sinomicrobium</taxon>
    </lineage>
</organism>
<sequence length="164" mass="18737">MRLTYVFIAATMLLVHLSASGQSQEIPSVPLKALTGKHFDTVQFNERENPVILSFWATWCGPCLKELDAINDVYADWQEETGVELYAISTDDSRGIKRVKPLVNGKGWEFEVLLDENQDFQRKMNVVAMPTVLVVYKGKIIYQHTSYVPGSENKLYEKILEYSK</sequence>
<gene>
    <name evidence="4" type="ORF">ED312_20250</name>
</gene>
<dbReference type="EMBL" id="RJTM01000151">
    <property type="protein sequence ID" value="RNL77952.1"/>
    <property type="molecule type" value="Genomic_DNA"/>
</dbReference>
<dbReference type="AlphaFoldDB" id="A0A3N0DQP5"/>
<feature type="signal peptide" evidence="2">
    <location>
        <begin position="1"/>
        <end position="21"/>
    </location>
</feature>
<dbReference type="InterPro" id="IPR000866">
    <property type="entry name" value="AhpC/TSA"/>
</dbReference>
<dbReference type="PROSITE" id="PS00194">
    <property type="entry name" value="THIOREDOXIN_1"/>
    <property type="match status" value="1"/>
</dbReference>
<evidence type="ECO:0000313" key="4">
    <source>
        <dbReference type="EMBL" id="RNL77952.1"/>
    </source>
</evidence>
<keyword evidence="5" id="KW-1185">Reference proteome</keyword>
<dbReference type="PROSITE" id="PS51352">
    <property type="entry name" value="THIOREDOXIN_2"/>
    <property type="match status" value="1"/>
</dbReference>
<proteinExistence type="predicted"/>
<keyword evidence="2" id="KW-0732">Signal</keyword>
<evidence type="ECO:0000313" key="5">
    <source>
        <dbReference type="Proteomes" id="UP000267469"/>
    </source>
</evidence>
<comment type="caution">
    <text evidence="4">The sequence shown here is derived from an EMBL/GenBank/DDBJ whole genome shotgun (WGS) entry which is preliminary data.</text>
</comment>
<feature type="domain" description="Thioredoxin" evidence="3">
    <location>
        <begin position="20"/>
        <end position="164"/>
    </location>
</feature>
<dbReference type="PANTHER" id="PTHR42852:SF17">
    <property type="entry name" value="THIOREDOXIN-LIKE PROTEIN HI_1115"/>
    <property type="match status" value="1"/>
</dbReference>
<dbReference type="GO" id="GO:0016209">
    <property type="term" value="F:antioxidant activity"/>
    <property type="evidence" value="ECO:0007669"/>
    <property type="project" value="InterPro"/>
</dbReference>